<feature type="domain" description="MPN" evidence="8">
    <location>
        <begin position="97"/>
        <end position="219"/>
    </location>
</feature>
<dbReference type="InterPro" id="IPR001405">
    <property type="entry name" value="UPF0758"/>
</dbReference>
<accession>A0ABP3B055</accession>
<dbReference type="PANTHER" id="PTHR30471:SF3">
    <property type="entry name" value="UPF0758 PROTEIN YEES-RELATED"/>
    <property type="match status" value="1"/>
</dbReference>
<dbReference type="NCBIfam" id="NF000642">
    <property type="entry name" value="PRK00024.1"/>
    <property type="match status" value="1"/>
</dbReference>
<evidence type="ECO:0000256" key="7">
    <source>
        <dbReference type="RuleBase" id="RU003797"/>
    </source>
</evidence>
<dbReference type="Proteomes" id="UP000019249">
    <property type="component" value="Unassembled WGS sequence"/>
</dbReference>
<keyword evidence="2" id="KW-0645">Protease</keyword>
<dbReference type="Pfam" id="PF04002">
    <property type="entry name" value="RadC"/>
    <property type="match status" value="1"/>
</dbReference>
<keyword evidence="5" id="KW-0862">Zinc</keyword>
<dbReference type="NCBIfam" id="TIGR00608">
    <property type="entry name" value="radc"/>
    <property type="match status" value="1"/>
</dbReference>
<comment type="similarity">
    <text evidence="1 7">Belongs to the UPF0758 family.</text>
</comment>
<evidence type="ECO:0000256" key="1">
    <source>
        <dbReference type="ARBA" id="ARBA00010243"/>
    </source>
</evidence>
<sequence length="219" mass="24358">MIKNGPREKLMVYGASALSLEELVAILLETGSKTESVSMLASRFVMQFRDTEEIHYASANEFQTINGIGAAKASKLAAAIEFGKRVYQEQSAANIVTIKNPLQAVQIVQPELSFLQQEHFHCLFLNTKNQLIHRETIFVGGLNISIVHPREVFRIALKVSAASIICFHNHPSGDPTPSKEDISITKRLEESGKIVGVSMLDHIIIGRNKHLSLKEESYF</sequence>
<dbReference type="SUPFAM" id="SSF47781">
    <property type="entry name" value="RuvA domain 2-like"/>
    <property type="match status" value="1"/>
</dbReference>
<dbReference type="EMBL" id="AODF01000006">
    <property type="protein sequence ID" value="EUJ33247.1"/>
    <property type="molecule type" value="Genomic_DNA"/>
</dbReference>
<dbReference type="SUPFAM" id="SSF102712">
    <property type="entry name" value="JAB1/MPN domain"/>
    <property type="match status" value="1"/>
</dbReference>
<evidence type="ECO:0000256" key="6">
    <source>
        <dbReference type="ARBA" id="ARBA00023049"/>
    </source>
</evidence>
<evidence type="ECO:0000313" key="9">
    <source>
        <dbReference type="EMBL" id="EUJ33247.1"/>
    </source>
</evidence>
<dbReference type="Gene3D" id="3.40.140.10">
    <property type="entry name" value="Cytidine Deaminase, domain 2"/>
    <property type="match status" value="1"/>
</dbReference>
<name>A0ABP3B055_9LIST</name>
<dbReference type="InterPro" id="IPR037518">
    <property type="entry name" value="MPN"/>
</dbReference>
<keyword evidence="10" id="KW-1185">Reference proteome</keyword>
<dbReference type="PROSITE" id="PS50249">
    <property type="entry name" value="MPN"/>
    <property type="match status" value="1"/>
</dbReference>
<evidence type="ECO:0000256" key="3">
    <source>
        <dbReference type="ARBA" id="ARBA00022723"/>
    </source>
</evidence>
<proteinExistence type="inferred from homology"/>
<keyword evidence="3" id="KW-0479">Metal-binding</keyword>
<evidence type="ECO:0000259" key="8">
    <source>
        <dbReference type="PROSITE" id="PS50249"/>
    </source>
</evidence>
<protein>
    <recommendedName>
        <fullName evidence="8">MPN domain-containing protein</fullName>
    </recommendedName>
</protein>
<dbReference type="Pfam" id="PF20582">
    <property type="entry name" value="UPF0758_N"/>
    <property type="match status" value="1"/>
</dbReference>
<evidence type="ECO:0000256" key="4">
    <source>
        <dbReference type="ARBA" id="ARBA00022801"/>
    </source>
</evidence>
<comment type="caution">
    <text evidence="9">The sequence shown here is derived from an EMBL/GenBank/DDBJ whole genome shotgun (WGS) entry which is preliminary data.</text>
</comment>
<dbReference type="InterPro" id="IPR046778">
    <property type="entry name" value="UPF0758_N"/>
</dbReference>
<evidence type="ECO:0000313" key="10">
    <source>
        <dbReference type="Proteomes" id="UP000019249"/>
    </source>
</evidence>
<reference evidence="9 10" key="1">
    <citation type="journal article" date="2014" name="Int. J. Syst. Evol. Microbiol.">
        <title>Listeria floridensis sp. nov., Listeria aquatica sp. nov., Listeria cornellensis sp. nov., Listeria riparia sp. nov. and Listeria grandensis sp. nov., from agricultural and natural environments.</title>
        <authorList>
            <person name="den Bakker H.C."/>
            <person name="Warchocki S."/>
            <person name="Wright E.M."/>
            <person name="Allred A.F."/>
            <person name="Ahlstrom C."/>
            <person name="Manuel C.S."/>
            <person name="Stasiewicz M.J."/>
            <person name="Burrell A."/>
            <person name="Roof S."/>
            <person name="Strawn L."/>
            <person name="Fortes E.D."/>
            <person name="Nightingale K.K."/>
            <person name="Kephart D."/>
            <person name="Wiedmann M."/>
        </authorList>
    </citation>
    <scope>NUCLEOTIDE SEQUENCE [LARGE SCALE GENOMIC DNA]</scope>
    <source>
        <strain evidence="9 10">FSL S10-1187</strain>
    </source>
</reference>
<dbReference type="RefSeq" id="WP_036096408.1">
    <property type="nucleotide sequence ID" value="NZ_AODF01000006.1"/>
</dbReference>
<keyword evidence="4" id="KW-0378">Hydrolase</keyword>
<organism evidence="9 10">
    <name type="scientific">Listeria floridensis FSL S10-1187</name>
    <dbReference type="NCBI Taxonomy" id="1265817"/>
    <lineage>
        <taxon>Bacteria</taxon>
        <taxon>Bacillati</taxon>
        <taxon>Bacillota</taxon>
        <taxon>Bacilli</taxon>
        <taxon>Bacillales</taxon>
        <taxon>Listeriaceae</taxon>
        <taxon>Listeria</taxon>
    </lineage>
</organism>
<evidence type="ECO:0000256" key="2">
    <source>
        <dbReference type="ARBA" id="ARBA00022670"/>
    </source>
</evidence>
<keyword evidence="6" id="KW-0482">Metalloprotease</keyword>
<dbReference type="PANTHER" id="PTHR30471">
    <property type="entry name" value="DNA REPAIR PROTEIN RADC"/>
    <property type="match status" value="1"/>
</dbReference>
<dbReference type="InterPro" id="IPR020891">
    <property type="entry name" value="UPF0758_CS"/>
</dbReference>
<evidence type="ECO:0000256" key="5">
    <source>
        <dbReference type="ARBA" id="ARBA00022833"/>
    </source>
</evidence>
<dbReference type="InterPro" id="IPR010994">
    <property type="entry name" value="RuvA_2-like"/>
</dbReference>
<gene>
    <name evidence="9" type="ORF">MFLO_03865</name>
</gene>
<dbReference type="CDD" id="cd08071">
    <property type="entry name" value="MPN_DUF2466"/>
    <property type="match status" value="1"/>
</dbReference>
<dbReference type="PROSITE" id="PS01302">
    <property type="entry name" value="UPF0758"/>
    <property type="match status" value="1"/>
</dbReference>
<dbReference type="InterPro" id="IPR025657">
    <property type="entry name" value="RadC_JAB"/>
</dbReference>